<evidence type="ECO:0000313" key="2">
    <source>
        <dbReference type="Ensembl" id="ENSCCNP00000001805.1"/>
    </source>
</evidence>
<protein>
    <submittedName>
        <fullName evidence="2">Uncharacterized protein</fullName>
    </submittedName>
</protein>
<accession>A0A8C0VWJ9</accession>
<feature type="region of interest" description="Disordered" evidence="1">
    <location>
        <begin position="1"/>
        <end position="67"/>
    </location>
</feature>
<dbReference type="Gene3D" id="1.20.5.2950">
    <property type="match status" value="1"/>
</dbReference>
<name>A0A8C0VWJ9_CASCN</name>
<dbReference type="Ensembl" id="ENSCCNT00000002411.1">
    <property type="protein sequence ID" value="ENSCCNP00000001805.1"/>
    <property type="gene ID" value="ENSCCNG00000002010.1"/>
</dbReference>
<dbReference type="AlphaFoldDB" id="A0A8C0VWJ9"/>
<organism evidence="2">
    <name type="scientific">Castor canadensis</name>
    <name type="common">American beaver</name>
    <dbReference type="NCBI Taxonomy" id="51338"/>
    <lineage>
        <taxon>Eukaryota</taxon>
        <taxon>Metazoa</taxon>
        <taxon>Chordata</taxon>
        <taxon>Craniata</taxon>
        <taxon>Vertebrata</taxon>
        <taxon>Euteleostomi</taxon>
        <taxon>Mammalia</taxon>
        <taxon>Eutheria</taxon>
        <taxon>Euarchontoglires</taxon>
        <taxon>Glires</taxon>
        <taxon>Rodentia</taxon>
        <taxon>Castorimorpha</taxon>
        <taxon>Castoridae</taxon>
        <taxon>Castor</taxon>
    </lineage>
</organism>
<feature type="compositionally biased region" description="Low complexity" evidence="1">
    <location>
        <begin position="1"/>
        <end position="17"/>
    </location>
</feature>
<evidence type="ECO:0000256" key="1">
    <source>
        <dbReference type="SAM" id="MobiDB-lite"/>
    </source>
</evidence>
<sequence>MAASHRGSSSCCRLRSGPQRRCPRLRQAEGEAQAEIEQDRLPAQGESSRPRNLRHCHGSYSTEVDKETQVPQTYFRQNRDEVLDNLWAYVCDIWPEIHKNYRIKG</sequence>
<proteinExistence type="predicted"/>
<reference evidence="2" key="1">
    <citation type="submission" date="2023-09" db="UniProtKB">
        <authorList>
            <consortium name="Ensembl"/>
        </authorList>
    </citation>
    <scope>IDENTIFICATION</scope>
</reference>